<dbReference type="Gene3D" id="2.30.40.10">
    <property type="entry name" value="Urease, subunit C, domain 1"/>
    <property type="match status" value="1"/>
</dbReference>
<gene>
    <name evidence="2" type="ORF">METZ01_LOCUS118317</name>
</gene>
<dbReference type="InterPro" id="IPR011059">
    <property type="entry name" value="Metal-dep_hydrolase_composite"/>
</dbReference>
<dbReference type="Gene3D" id="3.20.20.140">
    <property type="entry name" value="Metal-dependent hydrolases"/>
    <property type="match status" value="1"/>
</dbReference>
<dbReference type="InterPro" id="IPR032466">
    <property type="entry name" value="Metal_Hydrolase"/>
</dbReference>
<proteinExistence type="predicted"/>
<dbReference type="Pfam" id="PF07969">
    <property type="entry name" value="Amidohydro_3"/>
    <property type="match status" value="1"/>
</dbReference>
<dbReference type="EMBL" id="UINC01015568">
    <property type="protein sequence ID" value="SVA65463.1"/>
    <property type="molecule type" value="Genomic_DNA"/>
</dbReference>
<evidence type="ECO:0000259" key="1">
    <source>
        <dbReference type="Pfam" id="PF07969"/>
    </source>
</evidence>
<dbReference type="InterPro" id="IPR013108">
    <property type="entry name" value="Amidohydro_3"/>
</dbReference>
<dbReference type="PANTHER" id="PTHR22642">
    <property type="entry name" value="IMIDAZOLONEPROPIONASE"/>
    <property type="match status" value="1"/>
</dbReference>
<protein>
    <recommendedName>
        <fullName evidence="1">Amidohydrolase 3 domain-containing protein</fullName>
    </recommendedName>
</protein>
<dbReference type="Gene3D" id="3.10.310.70">
    <property type="match status" value="1"/>
</dbReference>
<dbReference type="SUPFAM" id="SSF51556">
    <property type="entry name" value="Metallo-dependent hydrolases"/>
    <property type="match status" value="1"/>
</dbReference>
<name>A0A381XMI4_9ZZZZ</name>
<reference evidence="2" key="1">
    <citation type="submission" date="2018-05" db="EMBL/GenBank/DDBJ databases">
        <authorList>
            <person name="Lanie J.A."/>
            <person name="Ng W.-L."/>
            <person name="Kazmierczak K.M."/>
            <person name="Andrzejewski T.M."/>
            <person name="Davidsen T.M."/>
            <person name="Wayne K.J."/>
            <person name="Tettelin H."/>
            <person name="Glass J.I."/>
            <person name="Rusch D."/>
            <person name="Podicherti R."/>
            <person name="Tsui H.-C.T."/>
            <person name="Winkler M.E."/>
        </authorList>
    </citation>
    <scope>NUCLEOTIDE SEQUENCE</scope>
</reference>
<evidence type="ECO:0000313" key="2">
    <source>
        <dbReference type="EMBL" id="SVA65463.1"/>
    </source>
</evidence>
<sequence>MDPSLPEATAVAVRGGRIIEVGTLETLRPWLDAHEHRVDDRFADAFLLPGLIDPHVHPALMAILLATEWITPESWDLPGGGVEATVGHEAYRARLTGLEAAHPSGQPFVTYGWQQQYHGSISRSDLDAISTTRPIVVWARCFHELWCNGAALEWLDAAEGAAWDPHIDLEAGRLWESGLAWGLNTLREDLFADGRFEVLMEDVAALVHRGGVTTIADAGFGGMALPDRELEVLAQVHEGDHVPFRQYLIPQVAAFKRAFGSEAEDRMAALDEHASERIRFLHAGKFFADGAFMGQIMQLREPGFIDGHEGAWMADPDRIAHHIRPFWHAGKQVNVHVTGDLGVDAVLDAVAELLDEKPRFDHRTVLHHFGISTQAQSRRAAALGCAVQVNGYYLRYFGDQFVADGLGTERASLMTRVGSARRNGMSVALHSDLPMGPLQPMLGASILATRMSGTGVVLAPEERLSSYDALAAVTIEAAWQLKLDHEIGSLASGKLADLTVLDADPFEVDPAAWPDIGILATVLGGRVYPLEDA</sequence>
<organism evidence="2">
    <name type="scientific">marine metagenome</name>
    <dbReference type="NCBI Taxonomy" id="408172"/>
    <lineage>
        <taxon>unclassified sequences</taxon>
        <taxon>metagenomes</taxon>
        <taxon>ecological metagenomes</taxon>
    </lineage>
</organism>
<dbReference type="AlphaFoldDB" id="A0A381XMI4"/>
<dbReference type="GO" id="GO:0016810">
    <property type="term" value="F:hydrolase activity, acting on carbon-nitrogen (but not peptide) bonds"/>
    <property type="evidence" value="ECO:0007669"/>
    <property type="project" value="InterPro"/>
</dbReference>
<accession>A0A381XMI4</accession>
<dbReference type="PANTHER" id="PTHR22642:SF2">
    <property type="entry name" value="PROTEIN LONG AFTER FAR-RED 3"/>
    <property type="match status" value="1"/>
</dbReference>
<feature type="domain" description="Amidohydrolase 3" evidence="1">
    <location>
        <begin position="45"/>
        <end position="527"/>
    </location>
</feature>
<dbReference type="SUPFAM" id="SSF51338">
    <property type="entry name" value="Composite domain of metallo-dependent hydrolases"/>
    <property type="match status" value="1"/>
</dbReference>